<proteinExistence type="predicted"/>
<sequence>MVWKLHEKKDMDPPERPKKYNRRKGEDEAKGKKKVVETATGLKLTKRGVVMKCSICKQPNHNSRGCHKNPQSRPTNQGLDVPAATTNGKESQTNKQSHTEPVISGKGKRNKRGFEGTSTGFEGAPNGKRKKNKEKGLEGTSSGVNVPVVVTNATSSAPNGERKSASSKSKLNIFTQEKRMTRSSTPNRSKPKKQQKSTTKPPVTSSQTSANQVPPKEPPPKRVTKRKESQTNKQSQTEPVVSGKGKRNKRGFEGTSTGFEGAPNGKRKKNKEKGLEGTSSGVNVSVVVTYATSSALNGERKSASSKSKLNIFTQEKRMTRSSTCGKPKAFTQPIGQNPRSSKNNVRFSTTKPPVTSSQTSANQVPPKEPPPKRVTRSSTFSPKKSQQK</sequence>
<feature type="region of interest" description="Disordered" evidence="1">
    <location>
        <begin position="57"/>
        <end position="388"/>
    </location>
</feature>
<dbReference type="OrthoDB" id="1306316at2759"/>
<comment type="caution">
    <text evidence="2">The sequence shown here is derived from an EMBL/GenBank/DDBJ whole genome shotgun (WGS) entry which is preliminary data.</text>
</comment>
<feature type="compositionally biased region" description="Polar residues" evidence="1">
    <location>
        <begin position="166"/>
        <end position="175"/>
    </location>
</feature>
<dbReference type="AlphaFoldDB" id="A0A5A7QYE7"/>
<feature type="compositionally biased region" description="Polar residues" evidence="1">
    <location>
        <begin position="203"/>
        <end position="212"/>
    </location>
</feature>
<keyword evidence="3" id="KW-1185">Reference proteome</keyword>
<accession>A0A5A7QYE7</accession>
<reference evidence="3" key="1">
    <citation type="journal article" date="2019" name="Curr. Biol.">
        <title>Genome Sequence of Striga asiatica Provides Insight into the Evolution of Plant Parasitism.</title>
        <authorList>
            <person name="Yoshida S."/>
            <person name="Kim S."/>
            <person name="Wafula E.K."/>
            <person name="Tanskanen J."/>
            <person name="Kim Y.M."/>
            <person name="Honaas L."/>
            <person name="Yang Z."/>
            <person name="Spallek T."/>
            <person name="Conn C.E."/>
            <person name="Ichihashi Y."/>
            <person name="Cheong K."/>
            <person name="Cui S."/>
            <person name="Der J.P."/>
            <person name="Gundlach H."/>
            <person name="Jiao Y."/>
            <person name="Hori C."/>
            <person name="Ishida J.K."/>
            <person name="Kasahara H."/>
            <person name="Kiba T."/>
            <person name="Kim M.S."/>
            <person name="Koo N."/>
            <person name="Laohavisit A."/>
            <person name="Lee Y.H."/>
            <person name="Lumba S."/>
            <person name="McCourt P."/>
            <person name="Mortimer J.C."/>
            <person name="Mutuku J.M."/>
            <person name="Nomura T."/>
            <person name="Sasaki-Sekimoto Y."/>
            <person name="Seto Y."/>
            <person name="Wang Y."/>
            <person name="Wakatake T."/>
            <person name="Sakakibara H."/>
            <person name="Demura T."/>
            <person name="Yamaguchi S."/>
            <person name="Yoneyama K."/>
            <person name="Manabe R.I."/>
            <person name="Nelson D.C."/>
            <person name="Schulman A.H."/>
            <person name="Timko M.P."/>
            <person name="dePamphilis C.W."/>
            <person name="Choi D."/>
            <person name="Shirasu K."/>
        </authorList>
    </citation>
    <scope>NUCLEOTIDE SEQUENCE [LARGE SCALE GENOMIC DNA]</scope>
    <source>
        <strain evidence="3">cv. UVA1</strain>
    </source>
</reference>
<gene>
    <name evidence="2" type="ORF">STAS_27350</name>
</gene>
<feature type="compositionally biased region" description="Low complexity" evidence="1">
    <location>
        <begin position="278"/>
        <end position="294"/>
    </location>
</feature>
<dbReference type="EMBL" id="BKCP01009070">
    <property type="protein sequence ID" value="GER50068.1"/>
    <property type="molecule type" value="Genomic_DNA"/>
</dbReference>
<feature type="region of interest" description="Disordered" evidence="1">
    <location>
        <begin position="1"/>
        <end position="39"/>
    </location>
</feature>
<name>A0A5A7QYE7_STRAF</name>
<protein>
    <submittedName>
        <fullName evidence="2">Uncharacterized protein</fullName>
    </submittedName>
</protein>
<feature type="compositionally biased region" description="Polar residues" evidence="1">
    <location>
        <begin position="376"/>
        <end position="388"/>
    </location>
</feature>
<evidence type="ECO:0000256" key="1">
    <source>
        <dbReference type="SAM" id="MobiDB-lite"/>
    </source>
</evidence>
<feature type="compositionally biased region" description="Polar residues" evidence="1">
    <location>
        <begin position="333"/>
        <end position="363"/>
    </location>
</feature>
<evidence type="ECO:0000313" key="3">
    <source>
        <dbReference type="Proteomes" id="UP000325081"/>
    </source>
</evidence>
<dbReference type="Proteomes" id="UP000325081">
    <property type="component" value="Unassembled WGS sequence"/>
</dbReference>
<feature type="compositionally biased region" description="Polar residues" evidence="1">
    <location>
        <begin position="57"/>
        <end position="96"/>
    </location>
</feature>
<feature type="compositionally biased region" description="Polar residues" evidence="1">
    <location>
        <begin position="304"/>
        <end position="313"/>
    </location>
</feature>
<organism evidence="2 3">
    <name type="scientific">Striga asiatica</name>
    <name type="common">Asiatic witchweed</name>
    <name type="synonym">Buchnera asiatica</name>
    <dbReference type="NCBI Taxonomy" id="4170"/>
    <lineage>
        <taxon>Eukaryota</taxon>
        <taxon>Viridiplantae</taxon>
        <taxon>Streptophyta</taxon>
        <taxon>Embryophyta</taxon>
        <taxon>Tracheophyta</taxon>
        <taxon>Spermatophyta</taxon>
        <taxon>Magnoliopsida</taxon>
        <taxon>eudicotyledons</taxon>
        <taxon>Gunneridae</taxon>
        <taxon>Pentapetalae</taxon>
        <taxon>asterids</taxon>
        <taxon>lamiids</taxon>
        <taxon>Lamiales</taxon>
        <taxon>Orobanchaceae</taxon>
        <taxon>Buchnereae</taxon>
        <taxon>Striga</taxon>
    </lineage>
</organism>
<evidence type="ECO:0000313" key="2">
    <source>
        <dbReference type="EMBL" id="GER50068.1"/>
    </source>
</evidence>
<feature type="compositionally biased region" description="Basic and acidic residues" evidence="1">
    <location>
        <begin position="1"/>
        <end position="36"/>
    </location>
</feature>